<organism evidence="8 9">
    <name type="scientific">Cardamine amara subsp. amara</name>
    <dbReference type="NCBI Taxonomy" id="228776"/>
    <lineage>
        <taxon>Eukaryota</taxon>
        <taxon>Viridiplantae</taxon>
        <taxon>Streptophyta</taxon>
        <taxon>Embryophyta</taxon>
        <taxon>Tracheophyta</taxon>
        <taxon>Spermatophyta</taxon>
        <taxon>Magnoliopsida</taxon>
        <taxon>eudicotyledons</taxon>
        <taxon>Gunneridae</taxon>
        <taxon>Pentapetalae</taxon>
        <taxon>rosids</taxon>
        <taxon>malvids</taxon>
        <taxon>Brassicales</taxon>
        <taxon>Brassicaceae</taxon>
        <taxon>Cardamineae</taxon>
        <taxon>Cardamine</taxon>
    </lineage>
</organism>
<evidence type="ECO:0000256" key="6">
    <source>
        <dbReference type="SAM" id="Phobius"/>
    </source>
</evidence>
<proteinExistence type="predicted"/>
<evidence type="ECO:0000313" key="9">
    <source>
        <dbReference type="Proteomes" id="UP001558713"/>
    </source>
</evidence>
<dbReference type="AlphaFoldDB" id="A0ABD0ZNP5"/>
<reference evidence="8 9" key="1">
    <citation type="submission" date="2024-04" db="EMBL/GenBank/DDBJ databases">
        <title>Genome assembly C_amara_ONT_v2.</title>
        <authorList>
            <person name="Yant L."/>
            <person name="Moore C."/>
            <person name="Slenker M."/>
        </authorList>
    </citation>
    <scope>NUCLEOTIDE SEQUENCE [LARGE SCALE GENOMIC DNA]</scope>
    <source>
        <tissue evidence="8">Leaf</tissue>
    </source>
</reference>
<keyword evidence="6" id="KW-1133">Transmembrane helix</keyword>
<keyword evidence="1" id="KW-0479">Metal-binding</keyword>
<dbReference type="EMBL" id="JBANAX010000712">
    <property type="protein sequence ID" value="KAL1196088.1"/>
    <property type="molecule type" value="Genomic_DNA"/>
</dbReference>
<evidence type="ECO:0000313" key="8">
    <source>
        <dbReference type="EMBL" id="KAL1196088.1"/>
    </source>
</evidence>
<evidence type="ECO:0000256" key="1">
    <source>
        <dbReference type="ARBA" id="ARBA00022723"/>
    </source>
</evidence>
<keyword evidence="2 4" id="KW-0863">Zinc-finger</keyword>
<evidence type="ECO:0000256" key="2">
    <source>
        <dbReference type="ARBA" id="ARBA00022771"/>
    </source>
</evidence>
<evidence type="ECO:0000259" key="7">
    <source>
        <dbReference type="PROSITE" id="PS51999"/>
    </source>
</evidence>
<feature type="domain" description="GRF-type" evidence="7">
    <location>
        <begin position="22"/>
        <end position="61"/>
    </location>
</feature>
<evidence type="ECO:0000256" key="4">
    <source>
        <dbReference type="PROSITE-ProRule" id="PRU01343"/>
    </source>
</evidence>
<dbReference type="PROSITE" id="PS51999">
    <property type="entry name" value="ZF_GRF"/>
    <property type="match status" value="1"/>
</dbReference>
<evidence type="ECO:0000256" key="3">
    <source>
        <dbReference type="ARBA" id="ARBA00022833"/>
    </source>
</evidence>
<evidence type="ECO:0000256" key="5">
    <source>
        <dbReference type="SAM" id="Coils"/>
    </source>
</evidence>
<accession>A0ABD0ZNP5</accession>
<name>A0ABD0ZNP5_CARAN</name>
<dbReference type="Pfam" id="PF06839">
    <property type="entry name" value="Zn_ribbon_GRF"/>
    <property type="match status" value="1"/>
</dbReference>
<feature type="coiled-coil region" evidence="5">
    <location>
        <begin position="80"/>
        <end position="107"/>
    </location>
</feature>
<keyword evidence="6" id="KW-0812">Transmembrane</keyword>
<sequence length="147" mass="16591">MSSKSEDSSVNTFGIRGFPAKCVCGLESTIYTSNTKKNPGRPFFRCPTKRDDHLFKWVEEAVLEEVEDAIPKIGCIESEFYNAKAEAEAMKAAIRELKAEVMITKVEVRRFKLILKLCLGIICLIMLVCLVMIMFGKAKAKRNVISY</sequence>
<feature type="transmembrane region" description="Helical" evidence="6">
    <location>
        <begin position="113"/>
        <end position="135"/>
    </location>
</feature>
<keyword evidence="6" id="KW-0472">Membrane</keyword>
<dbReference type="GO" id="GO:0008270">
    <property type="term" value="F:zinc ion binding"/>
    <property type="evidence" value="ECO:0007669"/>
    <property type="project" value="UniProtKB-KW"/>
</dbReference>
<dbReference type="PANTHER" id="PTHR33248">
    <property type="entry name" value="ZINC ION-BINDING PROTEIN"/>
    <property type="match status" value="1"/>
</dbReference>
<protein>
    <recommendedName>
        <fullName evidence="7">GRF-type domain-containing protein</fullName>
    </recommendedName>
</protein>
<gene>
    <name evidence="8" type="ORF">V5N11_014053</name>
</gene>
<dbReference type="Proteomes" id="UP001558713">
    <property type="component" value="Unassembled WGS sequence"/>
</dbReference>
<comment type="caution">
    <text evidence="8">The sequence shown here is derived from an EMBL/GenBank/DDBJ whole genome shotgun (WGS) entry which is preliminary data.</text>
</comment>
<keyword evidence="9" id="KW-1185">Reference proteome</keyword>
<keyword evidence="3" id="KW-0862">Zinc</keyword>
<keyword evidence="5" id="KW-0175">Coiled coil</keyword>
<dbReference type="InterPro" id="IPR010666">
    <property type="entry name" value="Znf_GRF"/>
</dbReference>